<sequence length="157" mass="18196">MILRNYLLGGAVMVRGKEVRINPADINRPCSHRTTVAYEVAQLLYCLQQGQLLDIGVLIKMEIHKCGKDESKKEAMGFPSLITYFRIQAGIDLSIEEMKEPPVDIRINQWYSLYSSRGLRRPRDPREHGQRLGIQSQRLRIQSQRLGMLKVLRRMTM</sequence>
<comment type="caution">
    <text evidence="1">The sequence shown here is derived from an EMBL/GenBank/DDBJ whole genome shotgun (WGS) entry which is preliminary data.</text>
</comment>
<organism evidence="1 2">
    <name type="scientific">Acer negundo</name>
    <name type="common">Box elder</name>
    <dbReference type="NCBI Taxonomy" id="4023"/>
    <lineage>
        <taxon>Eukaryota</taxon>
        <taxon>Viridiplantae</taxon>
        <taxon>Streptophyta</taxon>
        <taxon>Embryophyta</taxon>
        <taxon>Tracheophyta</taxon>
        <taxon>Spermatophyta</taxon>
        <taxon>Magnoliopsida</taxon>
        <taxon>eudicotyledons</taxon>
        <taxon>Gunneridae</taxon>
        <taxon>Pentapetalae</taxon>
        <taxon>rosids</taxon>
        <taxon>malvids</taxon>
        <taxon>Sapindales</taxon>
        <taxon>Sapindaceae</taxon>
        <taxon>Hippocastanoideae</taxon>
        <taxon>Acereae</taxon>
        <taxon>Acer</taxon>
    </lineage>
</organism>
<reference evidence="1" key="1">
    <citation type="journal article" date="2022" name="Plant J.">
        <title>Strategies of tolerance reflected in two North American maple genomes.</title>
        <authorList>
            <person name="McEvoy S.L."/>
            <person name="Sezen U.U."/>
            <person name="Trouern-Trend A."/>
            <person name="McMahon S.M."/>
            <person name="Schaberg P.G."/>
            <person name="Yang J."/>
            <person name="Wegrzyn J.L."/>
            <person name="Swenson N.G."/>
        </authorList>
    </citation>
    <scope>NUCLEOTIDE SEQUENCE</scope>
    <source>
        <strain evidence="1">91603</strain>
    </source>
</reference>
<evidence type="ECO:0000313" key="1">
    <source>
        <dbReference type="EMBL" id="KAI9177600.1"/>
    </source>
</evidence>
<protein>
    <submittedName>
        <fullName evidence="1">Uncharacterized protein</fullName>
    </submittedName>
</protein>
<accession>A0AAD5IUS9</accession>
<dbReference type="Proteomes" id="UP001064489">
    <property type="component" value="Chromosome 5"/>
</dbReference>
<gene>
    <name evidence="1" type="ORF">LWI28_017150</name>
</gene>
<reference evidence="1" key="2">
    <citation type="submission" date="2023-02" db="EMBL/GenBank/DDBJ databases">
        <authorList>
            <person name="Swenson N.G."/>
            <person name="Wegrzyn J.L."/>
            <person name="Mcevoy S.L."/>
        </authorList>
    </citation>
    <scope>NUCLEOTIDE SEQUENCE</scope>
    <source>
        <strain evidence="1">91603</strain>
        <tissue evidence="1">Leaf</tissue>
    </source>
</reference>
<proteinExistence type="predicted"/>
<name>A0AAD5IUS9_ACENE</name>
<dbReference type="EMBL" id="JAJSOW010000102">
    <property type="protein sequence ID" value="KAI9177600.1"/>
    <property type="molecule type" value="Genomic_DNA"/>
</dbReference>
<evidence type="ECO:0000313" key="2">
    <source>
        <dbReference type="Proteomes" id="UP001064489"/>
    </source>
</evidence>
<keyword evidence="2" id="KW-1185">Reference proteome</keyword>
<dbReference type="AlphaFoldDB" id="A0AAD5IUS9"/>